<reference evidence="2 3" key="1">
    <citation type="submission" date="2017-04" db="EMBL/GenBank/DDBJ databases">
        <authorList>
            <person name="Afonso C.L."/>
            <person name="Miller P.J."/>
            <person name="Scott M.A."/>
            <person name="Spackman E."/>
            <person name="Goraichik I."/>
            <person name="Dimitrov K.M."/>
            <person name="Suarez D.L."/>
            <person name="Swayne D.E."/>
        </authorList>
    </citation>
    <scope>NUCLEOTIDE SEQUENCE [LARGE SCALE GENOMIC DNA]</scope>
    <source>
        <strain evidence="2 3">DSM 43828</strain>
    </source>
</reference>
<dbReference type="GO" id="GO:0032259">
    <property type="term" value="P:methylation"/>
    <property type="evidence" value="ECO:0007669"/>
    <property type="project" value="UniProtKB-KW"/>
</dbReference>
<keyword evidence="2" id="KW-0489">Methyltransferase</keyword>
<dbReference type="RefSeq" id="WP_160096616.1">
    <property type="nucleotide sequence ID" value="NZ_FWXV01000003.1"/>
</dbReference>
<dbReference type="InterPro" id="IPR029063">
    <property type="entry name" value="SAM-dependent_MTases_sf"/>
</dbReference>
<dbReference type="SUPFAM" id="SSF53335">
    <property type="entry name" value="S-adenosyl-L-methionine-dependent methyltransferases"/>
    <property type="match status" value="1"/>
</dbReference>
<evidence type="ECO:0000313" key="3">
    <source>
        <dbReference type="Proteomes" id="UP000192674"/>
    </source>
</evidence>
<sequence length="257" mass="27723">MAQWHEFVDPADVTERQRLALLEQVFDPISIRNIDRTGIKSSWSCLEVGAGAGSIARALASRAREVVATDLTIDLLAPLSELGVKVLRHDVLVDDAPGTFDFIHCRYVMEHLPARQTAIERMVSWLKPGGTLLIEGGAPTPELSSRPVVARAMEAALTIYGQGLGSEPRWVRTLPQPLIAAGLRDCGAELCAPPVQGGTAMANWVSATMRLTDERAIAAGLITPEELASAHAAYRDPSFVDYTWLGIAAWGQKGETS</sequence>
<proteinExistence type="predicted"/>
<dbReference type="Gene3D" id="3.40.50.150">
    <property type="entry name" value="Vaccinia Virus protein VP39"/>
    <property type="match status" value="1"/>
</dbReference>
<gene>
    <name evidence="2" type="ORF">SAMN05661093_04290</name>
</gene>
<accession>A0A1W2EFH2</accession>
<dbReference type="PANTHER" id="PTHR43861:SF3">
    <property type="entry name" value="PUTATIVE (AFU_ORTHOLOGUE AFUA_2G14390)-RELATED"/>
    <property type="match status" value="1"/>
</dbReference>
<dbReference type="Proteomes" id="UP000192674">
    <property type="component" value="Unassembled WGS sequence"/>
</dbReference>
<dbReference type="PANTHER" id="PTHR43861">
    <property type="entry name" value="TRANS-ACONITATE 2-METHYLTRANSFERASE-RELATED"/>
    <property type="match status" value="1"/>
</dbReference>
<keyword evidence="3" id="KW-1185">Reference proteome</keyword>
<organism evidence="2 3">
    <name type="scientific">Kibdelosporangium aridum</name>
    <dbReference type="NCBI Taxonomy" id="2030"/>
    <lineage>
        <taxon>Bacteria</taxon>
        <taxon>Bacillati</taxon>
        <taxon>Actinomycetota</taxon>
        <taxon>Actinomycetes</taxon>
        <taxon>Pseudonocardiales</taxon>
        <taxon>Pseudonocardiaceae</taxon>
        <taxon>Kibdelosporangium</taxon>
    </lineage>
</organism>
<keyword evidence="1 2" id="KW-0808">Transferase</keyword>
<protein>
    <submittedName>
        <fullName evidence="2">Methyltransferase domain-containing protein</fullName>
    </submittedName>
</protein>
<evidence type="ECO:0000313" key="2">
    <source>
        <dbReference type="EMBL" id="SMD08182.1"/>
    </source>
</evidence>
<evidence type="ECO:0000256" key="1">
    <source>
        <dbReference type="ARBA" id="ARBA00022679"/>
    </source>
</evidence>
<dbReference type="AlphaFoldDB" id="A0A1W2EFH2"/>
<dbReference type="OrthoDB" id="3469983at2"/>
<dbReference type="GO" id="GO:0008168">
    <property type="term" value="F:methyltransferase activity"/>
    <property type="evidence" value="ECO:0007669"/>
    <property type="project" value="UniProtKB-KW"/>
</dbReference>
<dbReference type="Pfam" id="PF13489">
    <property type="entry name" value="Methyltransf_23"/>
    <property type="match status" value="1"/>
</dbReference>
<dbReference type="EMBL" id="FWXV01000003">
    <property type="protein sequence ID" value="SMD08182.1"/>
    <property type="molecule type" value="Genomic_DNA"/>
</dbReference>
<name>A0A1W2EFH2_KIBAR</name>
<dbReference type="CDD" id="cd02440">
    <property type="entry name" value="AdoMet_MTases"/>
    <property type="match status" value="1"/>
</dbReference>